<dbReference type="InterPro" id="IPR012337">
    <property type="entry name" value="RNaseH-like_sf"/>
</dbReference>
<reference evidence="4" key="2">
    <citation type="submission" date="2020-08" db="EMBL/GenBank/DDBJ databases">
        <title>Plant Genome Project.</title>
        <authorList>
            <person name="Zhang R.-G."/>
        </authorList>
    </citation>
    <scope>NUCLEOTIDE SEQUENCE</scope>
    <source>
        <strain evidence="4">Huo1</strain>
        <tissue evidence="4">Leaf</tissue>
    </source>
</reference>
<evidence type="ECO:0000313" key="5">
    <source>
        <dbReference type="Proteomes" id="UP000298416"/>
    </source>
</evidence>
<evidence type="ECO:0000256" key="1">
    <source>
        <dbReference type="ARBA" id="ARBA00023125"/>
    </source>
</evidence>
<feature type="domain" description="hAT-like transposase RNase-H fold" evidence="3">
    <location>
        <begin position="367"/>
        <end position="464"/>
    </location>
</feature>
<proteinExistence type="predicted"/>
<evidence type="ECO:0008006" key="6">
    <source>
        <dbReference type="Google" id="ProtNLM"/>
    </source>
</evidence>
<dbReference type="GO" id="GO:0046983">
    <property type="term" value="F:protein dimerization activity"/>
    <property type="evidence" value="ECO:0007669"/>
    <property type="project" value="InterPro"/>
</dbReference>
<sequence>MDSSQAMNMSLDSHDLEAFGILRDIKVKDQSEHVRKRRKTDESPGSIYWNDYTRVWVEEGDPPIMKLEGMCKHCGTFISVHSSGCGANGLRKHNASCLKRKVALQAGRSQTVKANTSLTKWKFDQMAIRPALCEMIILPRAPFHICRMRHFCRFVQLACPQFHIPEGYDVRNDCVRLFHKHKQGLRKFFQEEGMGIVSIASHCWTALNNTNFICVSAHCIGKDWKLRKKIISFCKVESHNASTIGDSIVMSLKEWGLTNLFSCTVDNAPENEKAVRHVKYHVETLNKDILDGKYFHMRCATQILGLVAQDSLEEIDISNQHSCFVEDLKQRKHNDLSIGPPEKEDWANVKNMMEYLRKFYALTRVFSATRYPTSHLFFAEMCDFFDLISTLEMSDDSGVSAMARKMRTKIGKYWSEETELNPNLNRIVYIAAALDPRQKMRHVETCFKTIYGEERGADMSSVDEETSDVNELTLYLKAKRHMVSMDEIDNFDILKCVASEYAFSTGGRVLTAHRSSLTCNMVEALICAGDWLKNSNMKSKNKEDMSEEEQQNEFQRAIGEIAQKRNA</sequence>
<comment type="caution">
    <text evidence="4">The sequence shown here is derived from an EMBL/GenBank/DDBJ whole genome shotgun (WGS) entry which is preliminary data.</text>
</comment>
<dbReference type="Pfam" id="PF14372">
    <property type="entry name" value="hAT-like_RNase-H"/>
    <property type="match status" value="1"/>
</dbReference>
<gene>
    <name evidence="4" type="ORF">SASPL_148345</name>
</gene>
<organism evidence="4">
    <name type="scientific">Salvia splendens</name>
    <name type="common">Scarlet sage</name>
    <dbReference type="NCBI Taxonomy" id="180675"/>
    <lineage>
        <taxon>Eukaryota</taxon>
        <taxon>Viridiplantae</taxon>
        <taxon>Streptophyta</taxon>
        <taxon>Embryophyta</taxon>
        <taxon>Tracheophyta</taxon>
        <taxon>Spermatophyta</taxon>
        <taxon>Magnoliopsida</taxon>
        <taxon>eudicotyledons</taxon>
        <taxon>Gunneridae</taxon>
        <taxon>Pentapetalae</taxon>
        <taxon>asterids</taxon>
        <taxon>lamiids</taxon>
        <taxon>Lamiales</taxon>
        <taxon>Lamiaceae</taxon>
        <taxon>Nepetoideae</taxon>
        <taxon>Mentheae</taxon>
        <taxon>Salviinae</taxon>
        <taxon>Salvia</taxon>
        <taxon>Salvia subgen. Calosphace</taxon>
        <taxon>core Calosphace</taxon>
    </lineage>
</organism>
<dbReference type="Proteomes" id="UP000298416">
    <property type="component" value="Unassembled WGS sequence"/>
</dbReference>
<dbReference type="PANTHER" id="PTHR46481:SF7">
    <property type="entry name" value="ZINC FINGER BED DOMAIN-CONTAINING PROTEIN RICESLEEPER 2-LIKE"/>
    <property type="match status" value="1"/>
</dbReference>
<evidence type="ECO:0000313" key="4">
    <source>
        <dbReference type="EMBL" id="KAG6390607.1"/>
    </source>
</evidence>
<dbReference type="EMBL" id="PNBA02000019">
    <property type="protein sequence ID" value="KAG6390607.1"/>
    <property type="molecule type" value="Genomic_DNA"/>
</dbReference>
<dbReference type="InterPro" id="IPR052035">
    <property type="entry name" value="ZnF_BED_domain_contain"/>
</dbReference>
<dbReference type="InterPro" id="IPR008906">
    <property type="entry name" value="HATC_C_dom"/>
</dbReference>
<dbReference type="AlphaFoldDB" id="A0A8X8W932"/>
<dbReference type="InterPro" id="IPR025525">
    <property type="entry name" value="hAT-like_transposase_RNase-H"/>
</dbReference>
<reference evidence="4" key="1">
    <citation type="submission" date="2018-01" db="EMBL/GenBank/DDBJ databases">
        <authorList>
            <person name="Mao J.F."/>
        </authorList>
    </citation>
    <scope>NUCLEOTIDE SEQUENCE</scope>
    <source>
        <strain evidence="4">Huo1</strain>
        <tissue evidence="4">Leaf</tissue>
    </source>
</reference>
<dbReference type="Pfam" id="PF05699">
    <property type="entry name" value="Dimer_Tnp_hAT"/>
    <property type="match status" value="1"/>
</dbReference>
<evidence type="ECO:0000259" key="3">
    <source>
        <dbReference type="Pfam" id="PF14372"/>
    </source>
</evidence>
<name>A0A8X8W932_SALSN</name>
<feature type="domain" description="HAT C-terminal dimerisation" evidence="2">
    <location>
        <begin position="497"/>
        <end position="532"/>
    </location>
</feature>
<dbReference type="PANTHER" id="PTHR46481">
    <property type="entry name" value="ZINC FINGER BED DOMAIN-CONTAINING PROTEIN 4"/>
    <property type="match status" value="1"/>
</dbReference>
<evidence type="ECO:0000259" key="2">
    <source>
        <dbReference type="Pfam" id="PF05699"/>
    </source>
</evidence>
<dbReference type="GO" id="GO:0003677">
    <property type="term" value="F:DNA binding"/>
    <property type="evidence" value="ECO:0007669"/>
    <property type="project" value="UniProtKB-KW"/>
</dbReference>
<protein>
    <recommendedName>
        <fullName evidence="6">BED-type domain-containing protein</fullName>
    </recommendedName>
</protein>
<accession>A0A8X8W932</accession>
<keyword evidence="1" id="KW-0238">DNA-binding</keyword>
<keyword evidence="5" id="KW-1185">Reference proteome</keyword>
<dbReference type="SUPFAM" id="SSF53098">
    <property type="entry name" value="Ribonuclease H-like"/>
    <property type="match status" value="1"/>
</dbReference>